<feature type="region of interest" description="Disordered" evidence="2">
    <location>
        <begin position="1"/>
        <end position="43"/>
    </location>
</feature>
<feature type="compositionally biased region" description="Basic and acidic residues" evidence="2">
    <location>
        <begin position="482"/>
        <end position="498"/>
    </location>
</feature>
<dbReference type="GO" id="GO:0030688">
    <property type="term" value="C:preribosome, small subunit precursor"/>
    <property type="evidence" value="ECO:0007669"/>
    <property type="project" value="TreeGrafter"/>
</dbReference>
<dbReference type="InterPro" id="IPR016024">
    <property type="entry name" value="ARM-type_fold"/>
</dbReference>
<proteinExistence type="predicted"/>
<dbReference type="Proteomes" id="UP001152797">
    <property type="component" value="Unassembled WGS sequence"/>
</dbReference>
<dbReference type="PANTHER" id="PTHR13102:SF0">
    <property type="entry name" value="NUCLEOLAR PROTEIN 9"/>
    <property type="match status" value="1"/>
</dbReference>
<dbReference type="GO" id="GO:0000472">
    <property type="term" value="P:endonucleolytic cleavage to generate mature 5'-end of SSU-rRNA from (SSU-rRNA, 5.8S rRNA, LSU-rRNA)"/>
    <property type="evidence" value="ECO:0007669"/>
    <property type="project" value="TreeGrafter"/>
</dbReference>
<dbReference type="EMBL" id="CAMXCT010000489">
    <property type="protein sequence ID" value="CAI3979477.1"/>
    <property type="molecule type" value="Genomic_DNA"/>
</dbReference>
<feature type="compositionally biased region" description="Basic residues" evidence="2">
    <location>
        <begin position="1"/>
        <end position="26"/>
    </location>
</feature>
<feature type="region of interest" description="Disordered" evidence="2">
    <location>
        <begin position="453"/>
        <end position="509"/>
    </location>
</feature>
<reference evidence="4 5" key="2">
    <citation type="submission" date="2024-05" db="EMBL/GenBank/DDBJ databases">
        <authorList>
            <person name="Chen Y."/>
            <person name="Shah S."/>
            <person name="Dougan E. K."/>
            <person name="Thang M."/>
            <person name="Chan C."/>
        </authorList>
    </citation>
    <scope>NUCLEOTIDE SEQUENCE [LARGE SCALE GENOMIC DNA]</scope>
</reference>
<reference evidence="3" key="1">
    <citation type="submission" date="2022-10" db="EMBL/GenBank/DDBJ databases">
        <authorList>
            <person name="Chen Y."/>
            <person name="Dougan E. K."/>
            <person name="Chan C."/>
            <person name="Rhodes N."/>
            <person name="Thang M."/>
        </authorList>
    </citation>
    <scope>NUCLEOTIDE SEQUENCE</scope>
</reference>
<dbReference type="OrthoDB" id="9987665at2759"/>
<dbReference type="SMART" id="SM00025">
    <property type="entry name" value="Pumilio"/>
    <property type="match status" value="3"/>
</dbReference>
<name>A0A9P1FMH4_9DINO</name>
<dbReference type="EMBL" id="CAMXCT020000489">
    <property type="protein sequence ID" value="CAL1132852.1"/>
    <property type="molecule type" value="Genomic_DNA"/>
</dbReference>
<protein>
    <submittedName>
        <fullName evidence="4">Pumilio domain-containing protein NOP9</fullName>
    </submittedName>
</protein>
<keyword evidence="5" id="KW-1185">Reference proteome</keyword>
<sequence>MARWQHNTHHGRHTRKSFAQRKAKRKGSADSVKTSQSGGAFGGEKRRPIADLVDYVRSCSKALDGLSKTEENLLSSRALEEATAAPDRLFSIASDQRGSKPLEKLIKKATPEVFSLIFKMLLEAFGDLATNQYASHVLETALRSWADRLGNDKPSLHHCQPLVTACSRLNDEALWPSLAINPCSAHVLRALLMALGGYAHEEGKEKLAARAGLLPQTKHPIPSEIAECRRKSAASLVKLIKQDNTNDFNSPNSPSLCLNAHASPIIQLLLRLLRDCGDRALLSEACAAVVGAKAVNGSPSVERCDALMASAAGSRVLEAVLETAGAELFAELFSRYFRSRLCDLATATSTEFGPFIAQKVADALREGPQLQLALNELDFVACLGSGSQNAQHMVVLKFLEASLRLRAALKQAAGGVFRALALHASSEYHRAWSSLLSLAPLDVNSLIEGEWMSKSERKSEKTNSKTDGKDTKLKAKKGKKFKGMEKGVHSGEDKKENPETEAGEAESVGSPKLRRLPAAGAMLLAVLLRFPAETVAPIVSGLSKILRKDILLALALESRTARVLEAALAPSSALGMRRLKLAASFKGLMATLGPHHIGGWVCAALWRTSLGDSGLRQAFAKELLDVEEKLRADNFAVWKVCGLHQVKVHTAEWMQQQKKAGKVQALFGDLIEGDTESARAAKMRKVRAAEDEALAKAATEAMEDPTVAALLPCEPMEESPALATIEVSQSKSKATFPAFNIADSGDQSLQETLQLIKGKASRKKRKRAREIAEEEPE</sequence>
<dbReference type="GO" id="GO:0000056">
    <property type="term" value="P:ribosomal small subunit export from nucleus"/>
    <property type="evidence" value="ECO:0007669"/>
    <property type="project" value="TreeGrafter"/>
</dbReference>
<evidence type="ECO:0000256" key="1">
    <source>
        <dbReference type="ARBA" id="ARBA00022737"/>
    </source>
</evidence>
<dbReference type="GO" id="GO:0030686">
    <property type="term" value="C:90S preribosome"/>
    <property type="evidence" value="ECO:0007669"/>
    <property type="project" value="TreeGrafter"/>
</dbReference>
<accession>A0A9P1FMH4</accession>
<dbReference type="GO" id="GO:0000447">
    <property type="term" value="P:endonucleolytic cleavage in ITS1 to separate SSU-rRNA from 5.8S rRNA and LSU-rRNA from tricistronic rRNA transcript (SSU-rRNA, 5.8S rRNA, LSU-rRNA)"/>
    <property type="evidence" value="ECO:0007669"/>
    <property type="project" value="TreeGrafter"/>
</dbReference>
<comment type="caution">
    <text evidence="3">The sequence shown here is derived from an EMBL/GenBank/DDBJ whole genome shotgun (WGS) entry which is preliminary data.</text>
</comment>
<gene>
    <name evidence="3" type="ORF">C1SCF055_LOCUS7426</name>
</gene>
<dbReference type="GO" id="GO:0000480">
    <property type="term" value="P:endonucleolytic cleavage in 5'-ETS of tricistronic rRNA transcript (SSU-rRNA, 5.8S rRNA, LSU-rRNA)"/>
    <property type="evidence" value="ECO:0007669"/>
    <property type="project" value="TreeGrafter"/>
</dbReference>
<evidence type="ECO:0000313" key="5">
    <source>
        <dbReference type="Proteomes" id="UP001152797"/>
    </source>
</evidence>
<dbReference type="Pfam" id="PF22493">
    <property type="entry name" value="PUF_NOP9"/>
    <property type="match status" value="1"/>
</dbReference>
<dbReference type="Gene3D" id="1.25.10.10">
    <property type="entry name" value="Leucine-rich Repeat Variant"/>
    <property type="match status" value="1"/>
</dbReference>
<feature type="region of interest" description="Disordered" evidence="2">
    <location>
        <begin position="757"/>
        <end position="777"/>
    </location>
</feature>
<dbReference type="InterPro" id="IPR011989">
    <property type="entry name" value="ARM-like"/>
</dbReference>
<evidence type="ECO:0000313" key="4">
    <source>
        <dbReference type="EMBL" id="CAL4766789.1"/>
    </source>
</evidence>
<organism evidence="3">
    <name type="scientific">Cladocopium goreaui</name>
    <dbReference type="NCBI Taxonomy" id="2562237"/>
    <lineage>
        <taxon>Eukaryota</taxon>
        <taxon>Sar</taxon>
        <taxon>Alveolata</taxon>
        <taxon>Dinophyceae</taxon>
        <taxon>Suessiales</taxon>
        <taxon>Symbiodiniaceae</taxon>
        <taxon>Cladocopium</taxon>
    </lineage>
</organism>
<dbReference type="GO" id="GO:0003723">
    <property type="term" value="F:RNA binding"/>
    <property type="evidence" value="ECO:0007669"/>
    <property type="project" value="InterPro"/>
</dbReference>
<feature type="compositionally biased region" description="Basic residues" evidence="2">
    <location>
        <begin position="759"/>
        <end position="768"/>
    </location>
</feature>
<dbReference type="SUPFAM" id="SSF48371">
    <property type="entry name" value="ARM repeat"/>
    <property type="match status" value="1"/>
</dbReference>
<dbReference type="EMBL" id="CAMXCT030000489">
    <property type="protein sequence ID" value="CAL4766789.1"/>
    <property type="molecule type" value="Genomic_DNA"/>
</dbReference>
<feature type="compositionally biased region" description="Basic and acidic residues" evidence="2">
    <location>
        <begin position="453"/>
        <end position="473"/>
    </location>
</feature>
<evidence type="ECO:0000313" key="3">
    <source>
        <dbReference type="EMBL" id="CAI3979477.1"/>
    </source>
</evidence>
<dbReference type="InterPro" id="IPR001313">
    <property type="entry name" value="Pumilio_RNA-bd_rpt"/>
</dbReference>
<dbReference type="AlphaFoldDB" id="A0A9P1FMH4"/>
<evidence type="ECO:0000256" key="2">
    <source>
        <dbReference type="SAM" id="MobiDB-lite"/>
    </source>
</evidence>
<dbReference type="InterPro" id="IPR040000">
    <property type="entry name" value="NOP9"/>
</dbReference>
<dbReference type="PANTHER" id="PTHR13102">
    <property type="entry name" value="NUCLEOLAR PROTEIN 9"/>
    <property type="match status" value="1"/>
</dbReference>
<keyword evidence="1" id="KW-0677">Repeat</keyword>
<dbReference type="GO" id="GO:0005730">
    <property type="term" value="C:nucleolus"/>
    <property type="evidence" value="ECO:0007669"/>
    <property type="project" value="TreeGrafter"/>
</dbReference>